<dbReference type="EMBL" id="RDRA01000002">
    <property type="protein sequence ID" value="RXG99147.1"/>
    <property type="molecule type" value="Genomic_DNA"/>
</dbReference>
<reference evidence="1 2" key="1">
    <citation type="submission" date="2018-10" db="EMBL/GenBank/DDBJ databases">
        <title>Bradyrhizobium sp. nov., isolated from effective nodules of peanut in China.</title>
        <authorList>
            <person name="Li Y."/>
        </authorList>
    </citation>
    <scope>NUCLEOTIDE SEQUENCE [LARGE SCALE GENOMIC DNA]</scope>
    <source>
        <strain evidence="1 2">CCBAU 51781</strain>
    </source>
</reference>
<dbReference type="Proteomes" id="UP000289946">
    <property type="component" value="Unassembled WGS sequence"/>
</dbReference>
<keyword evidence="2" id="KW-1185">Reference proteome</keyword>
<evidence type="ECO:0000313" key="1">
    <source>
        <dbReference type="EMBL" id="RXG99147.1"/>
    </source>
</evidence>
<dbReference type="SUPFAM" id="SSF51126">
    <property type="entry name" value="Pectin lyase-like"/>
    <property type="match status" value="1"/>
</dbReference>
<sequence>MDPDKAKSANMIKPIDRRVVLAGLASGTVWLAGPACAEESFKRLLPISQLRSAQIPLSVAQIECLGDGPIPVNLIFESDPRIDPAFLAAHPSATFTASDGRNFRLSPETVFVEAFGAVGDGHTNDQAAIQQAIKYAETFGTGTVRFKQRAYAVWCPKRTSDPGQNNAYDGHSIIIERQIALVGHGNKTRILFRNQDGRELHSDWQTVNGKVWRGAGIFLKGWPSSPSDRSKLPSATLTDMELDGGCDRTDVYSYPADVSTGEGWDLTHKGLWAENDRATGDWTLVRSKVVRFRGEVFYQGGAHHGAFTGRDIVMGQTNADILNPCGTNLDIERGYFFDGNQGWEGWAGAHGRLIACTFENCRSMGGLQGGKARPSKIRGNSRNEPTQFSAGEVPWLDLDIKVIDCGPVYIGSWVRGRIDITDSFLALSTKVYPRISDVVLSISARCRKKSMPCVVSVTAGESVPNLIKDITIKIQLDQSASLVRFARLVSQRGNLDDTSNVSVTLEP</sequence>
<dbReference type="InterPro" id="IPR012334">
    <property type="entry name" value="Pectin_lyas_fold"/>
</dbReference>
<evidence type="ECO:0000313" key="2">
    <source>
        <dbReference type="Proteomes" id="UP000289946"/>
    </source>
</evidence>
<dbReference type="InterPro" id="IPR011050">
    <property type="entry name" value="Pectin_lyase_fold/virulence"/>
</dbReference>
<dbReference type="Gene3D" id="2.160.20.10">
    <property type="entry name" value="Single-stranded right-handed beta-helix, Pectin lyase-like"/>
    <property type="match status" value="1"/>
</dbReference>
<evidence type="ECO:0008006" key="3">
    <source>
        <dbReference type="Google" id="ProtNLM"/>
    </source>
</evidence>
<comment type="caution">
    <text evidence="1">The sequence shown here is derived from an EMBL/GenBank/DDBJ whole genome shotgun (WGS) entry which is preliminary data.</text>
</comment>
<gene>
    <name evidence="1" type="ORF">EAS62_03520</name>
</gene>
<organism evidence="1 2">
    <name type="scientific">Bradyrhizobium zhanjiangense</name>
    <dbReference type="NCBI Taxonomy" id="1325107"/>
    <lineage>
        <taxon>Bacteria</taxon>
        <taxon>Pseudomonadati</taxon>
        <taxon>Pseudomonadota</taxon>
        <taxon>Alphaproteobacteria</taxon>
        <taxon>Hyphomicrobiales</taxon>
        <taxon>Nitrobacteraceae</taxon>
        <taxon>Bradyrhizobium</taxon>
    </lineage>
</organism>
<name>A0ABY0DSA1_9BRAD</name>
<proteinExistence type="predicted"/>
<protein>
    <recommendedName>
        <fullName evidence="3">Pectate lyase superfamily protein domain-containing protein</fullName>
    </recommendedName>
</protein>
<accession>A0ABY0DSA1</accession>